<feature type="transmembrane region" description="Helical" evidence="7">
    <location>
        <begin position="329"/>
        <end position="351"/>
    </location>
</feature>
<dbReference type="GO" id="GO:0022857">
    <property type="term" value="F:transmembrane transporter activity"/>
    <property type="evidence" value="ECO:0007669"/>
    <property type="project" value="InterPro"/>
</dbReference>
<dbReference type="PANTHER" id="PTHR43124">
    <property type="entry name" value="PURINE EFFLUX PUMP PBUE"/>
    <property type="match status" value="1"/>
</dbReference>
<evidence type="ECO:0000256" key="6">
    <source>
        <dbReference type="ARBA" id="ARBA00023136"/>
    </source>
</evidence>
<evidence type="ECO:0000256" key="4">
    <source>
        <dbReference type="ARBA" id="ARBA00022692"/>
    </source>
</evidence>
<keyword evidence="6 7" id="KW-0472">Membrane</keyword>
<dbReference type="PROSITE" id="PS50850">
    <property type="entry name" value="MFS"/>
    <property type="match status" value="1"/>
</dbReference>
<protein>
    <submittedName>
        <fullName evidence="9">MFS transporter</fullName>
    </submittedName>
</protein>
<keyword evidence="10" id="KW-1185">Reference proteome</keyword>
<evidence type="ECO:0000313" key="10">
    <source>
        <dbReference type="Proteomes" id="UP000290567"/>
    </source>
</evidence>
<proteinExistence type="predicted"/>
<evidence type="ECO:0000313" key="9">
    <source>
        <dbReference type="EMBL" id="GCF94859.1"/>
    </source>
</evidence>
<keyword evidence="2" id="KW-0813">Transport</keyword>
<evidence type="ECO:0000256" key="1">
    <source>
        <dbReference type="ARBA" id="ARBA00004651"/>
    </source>
</evidence>
<evidence type="ECO:0000256" key="5">
    <source>
        <dbReference type="ARBA" id="ARBA00022989"/>
    </source>
</evidence>
<evidence type="ECO:0000256" key="7">
    <source>
        <dbReference type="SAM" id="Phobius"/>
    </source>
</evidence>
<dbReference type="Gene3D" id="1.20.1250.20">
    <property type="entry name" value="MFS general substrate transporter like domains"/>
    <property type="match status" value="1"/>
</dbReference>
<reference evidence="10" key="1">
    <citation type="submission" date="2019-02" db="EMBL/GenBank/DDBJ databases">
        <title>Draft genome sequence of Enterococcus sp. Gos25-1.</title>
        <authorList>
            <person name="Tanaka N."/>
            <person name="Shiwa Y."/>
            <person name="Fujita N."/>
        </authorList>
    </citation>
    <scope>NUCLEOTIDE SEQUENCE [LARGE SCALE GENOMIC DNA]</scope>
    <source>
        <strain evidence="10">Gos25-1</strain>
    </source>
</reference>
<feature type="transmembrane region" description="Helical" evidence="7">
    <location>
        <begin position="273"/>
        <end position="291"/>
    </location>
</feature>
<evidence type="ECO:0000259" key="8">
    <source>
        <dbReference type="PROSITE" id="PS50850"/>
    </source>
</evidence>
<feature type="transmembrane region" description="Helical" evidence="7">
    <location>
        <begin position="103"/>
        <end position="124"/>
    </location>
</feature>
<dbReference type="RefSeq" id="WP_146623262.1">
    <property type="nucleotide sequence ID" value="NZ_BJCC01000024.1"/>
</dbReference>
<accession>A0A4V0WPS3</accession>
<gene>
    <name evidence="9" type="ORF">NRIC_27500</name>
</gene>
<feature type="transmembrane region" description="Helical" evidence="7">
    <location>
        <begin position="77"/>
        <end position="97"/>
    </location>
</feature>
<dbReference type="SUPFAM" id="SSF103473">
    <property type="entry name" value="MFS general substrate transporter"/>
    <property type="match status" value="1"/>
</dbReference>
<dbReference type="AlphaFoldDB" id="A0A4V0WPS3"/>
<dbReference type="Proteomes" id="UP000290567">
    <property type="component" value="Unassembled WGS sequence"/>
</dbReference>
<comment type="subcellular location">
    <subcellularLocation>
        <location evidence="1">Cell membrane</location>
        <topology evidence="1">Multi-pass membrane protein</topology>
    </subcellularLocation>
</comment>
<dbReference type="EMBL" id="BJCC01000024">
    <property type="protein sequence ID" value="GCF94859.1"/>
    <property type="molecule type" value="Genomic_DNA"/>
</dbReference>
<organism evidence="9 10">
    <name type="scientific">Enterococcus florum</name>
    <dbReference type="NCBI Taxonomy" id="2480627"/>
    <lineage>
        <taxon>Bacteria</taxon>
        <taxon>Bacillati</taxon>
        <taxon>Bacillota</taxon>
        <taxon>Bacilli</taxon>
        <taxon>Lactobacillales</taxon>
        <taxon>Enterococcaceae</taxon>
        <taxon>Enterococcus</taxon>
    </lineage>
</organism>
<feature type="transmembrane region" description="Helical" evidence="7">
    <location>
        <begin position="44"/>
        <end position="65"/>
    </location>
</feature>
<feature type="transmembrane region" description="Helical" evidence="7">
    <location>
        <begin position="167"/>
        <end position="186"/>
    </location>
</feature>
<dbReference type="InterPro" id="IPR036259">
    <property type="entry name" value="MFS_trans_sf"/>
</dbReference>
<keyword evidence="5 7" id="KW-1133">Transmembrane helix</keyword>
<feature type="transmembrane region" description="Helical" evidence="7">
    <location>
        <begin position="363"/>
        <end position="383"/>
    </location>
</feature>
<dbReference type="PANTHER" id="PTHR43124:SF3">
    <property type="entry name" value="CHLORAMPHENICOL EFFLUX PUMP RV0191"/>
    <property type="match status" value="1"/>
</dbReference>
<dbReference type="InterPro" id="IPR050189">
    <property type="entry name" value="MFS_Efflux_Transporters"/>
</dbReference>
<name>A0A4V0WPS3_9ENTE</name>
<feature type="transmembrane region" description="Helical" evidence="7">
    <location>
        <begin position="247"/>
        <end position="266"/>
    </location>
</feature>
<dbReference type="InterPro" id="IPR020846">
    <property type="entry name" value="MFS_dom"/>
</dbReference>
<feature type="transmembrane region" description="Helical" evidence="7">
    <location>
        <begin position="297"/>
        <end position="317"/>
    </location>
</feature>
<feature type="transmembrane region" description="Helical" evidence="7">
    <location>
        <begin position="207"/>
        <end position="227"/>
    </location>
</feature>
<evidence type="ECO:0000256" key="3">
    <source>
        <dbReference type="ARBA" id="ARBA00022475"/>
    </source>
</evidence>
<keyword evidence="3" id="KW-1003">Cell membrane</keyword>
<feature type="domain" description="Major facilitator superfamily (MFS) profile" evidence="8">
    <location>
        <begin position="1"/>
        <end position="386"/>
    </location>
</feature>
<dbReference type="GO" id="GO:0005886">
    <property type="term" value="C:plasma membrane"/>
    <property type="evidence" value="ECO:0007669"/>
    <property type="project" value="UniProtKB-SubCell"/>
</dbReference>
<comment type="caution">
    <text evidence="9">The sequence shown here is derived from an EMBL/GenBank/DDBJ whole genome shotgun (WGS) entry which is preliminary data.</text>
</comment>
<sequence>MINRKSLMTRLSILAISLLLTSATSINGALPQMRRSLSMTTTQGELVATLPALAVVMFVILSSFLADRIGTKRTVQLGLILVGIGGAVPLVLNDYALILISRFILGAGFGLFNSLAVSIINLLYREEPQERASLLGYRGAAENIGNAALTLTAGALLSLGWRFSFGIYLLAFPILLLFTLFVPEITPQTEQTEQTETTESDTGDLKPSVYVLALFALFLVMTFIAIGVRFPTMVTDIKGAEYNASNFLAVMPIIGIVTGSMFGFFNRLLGEKCLYLGLILLALATFLISISENNFSLLLIGYFISGVPGSLIFPFIYNSLNLYASPSKMNAATSIILIGCNLGNFVAPFGLSTLQAASGSSDVFAPFKLLSILLLVVLVGIVVKKQFASRRVQVKQG</sequence>
<feature type="transmembrane region" description="Helical" evidence="7">
    <location>
        <begin position="144"/>
        <end position="161"/>
    </location>
</feature>
<evidence type="ECO:0000256" key="2">
    <source>
        <dbReference type="ARBA" id="ARBA00022448"/>
    </source>
</evidence>
<dbReference type="Pfam" id="PF07690">
    <property type="entry name" value="MFS_1"/>
    <property type="match status" value="1"/>
</dbReference>
<dbReference type="OrthoDB" id="1650550at2"/>
<dbReference type="InterPro" id="IPR011701">
    <property type="entry name" value="MFS"/>
</dbReference>
<keyword evidence="4 7" id="KW-0812">Transmembrane</keyword>